<dbReference type="WBParaSite" id="BPAG_0000829301-mRNA-1">
    <property type="protein sequence ID" value="BPAG_0000829301-mRNA-1"/>
    <property type="gene ID" value="BPAG_0000829301"/>
</dbReference>
<evidence type="ECO:0000256" key="1">
    <source>
        <dbReference type="SAM" id="Coils"/>
    </source>
</evidence>
<dbReference type="PANTHER" id="PTHR16074">
    <property type="entry name" value="BARDET-BIEDL SYNDROME 7 PROTEIN"/>
    <property type="match status" value="1"/>
</dbReference>
<dbReference type="AlphaFoldDB" id="A0A0N4TJ37"/>
<dbReference type="GO" id="GO:0034464">
    <property type="term" value="C:BBSome"/>
    <property type="evidence" value="ECO:0007669"/>
    <property type="project" value="TreeGrafter"/>
</dbReference>
<evidence type="ECO:0000259" key="4">
    <source>
        <dbReference type="Pfam" id="PF23361"/>
    </source>
</evidence>
<evidence type="ECO:0000259" key="3">
    <source>
        <dbReference type="Pfam" id="PF23360"/>
    </source>
</evidence>
<dbReference type="InterPro" id="IPR036322">
    <property type="entry name" value="WD40_repeat_dom_sf"/>
</dbReference>
<organism evidence="8">
    <name type="scientific">Brugia pahangi</name>
    <name type="common">Filarial nematode worm</name>
    <dbReference type="NCBI Taxonomy" id="6280"/>
    <lineage>
        <taxon>Eukaryota</taxon>
        <taxon>Metazoa</taxon>
        <taxon>Ecdysozoa</taxon>
        <taxon>Nematoda</taxon>
        <taxon>Chromadorea</taxon>
        <taxon>Rhabditida</taxon>
        <taxon>Spirurina</taxon>
        <taxon>Spiruromorpha</taxon>
        <taxon>Filarioidea</taxon>
        <taxon>Onchocercidae</taxon>
        <taxon>Brugia</taxon>
    </lineage>
</organism>
<dbReference type="Pfam" id="PF23361">
    <property type="entry name" value="BBS7_pf"/>
    <property type="match status" value="1"/>
</dbReference>
<dbReference type="InterPro" id="IPR056333">
    <property type="entry name" value="BBS7_pf_dom"/>
</dbReference>
<evidence type="ECO:0000259" key="5">
    <source>
        <dbReference type="Pfam" id="PF23743"/>
    </source>
</evidence>
<dbReference type="Pfam" id="PF23349">
    <property type="entry name" value="BBS7_hp"/>
    <property type="match status" value="1"/>
</dbReference>
<gene>
    <name evidence="6" type="ORF">BPAG_LOCUS8255</name>
</gene>
<dbReference type="GO" id="GO:0008104">
    <property type="term" value="P:intracellular protein localization"/>
    <property type="evidence" value="ECO:0007669"/>
    <property type="project" value="TreeGrafter"/>
</dbReference>
<proteinExistence type="predicted"/>
<sequence length="719" mass="81119">MELTLTRIDYAQIGITCKRSMRIIPTNQSTKKKSKFLDKIVCGGHSGTVLCFGRKDGETQVIFKTPPGPKLVCICLGGALGMIQDKIFCAYEDRVKGYTKKGKQFLTFDSNMVEPISCMYIYGVEMFLCAERNFNHFHDCVDANTYLCGDQINDVLCLPIVEGSWVGRGITPIIACNDKTIKVIEGSKLSYEIGLNDIPNVLHLFMNDGGFNKQKVLYGTKDGHLGLVDLSSETGTLVWEIPTKNASTMFLISAKLLSQHLAITCICCYPMTNGSTPNIIIGKEDGLIELYVVDSTDKATFCQSYQCEDSVLNVQCGRVSSPDFDEIVVSTHIGWVFALTTEPIDKLNSTMALSPQVEVKVQELRNEIENLQQKIDKEQQRYNEITVGKDAVSVVIPNFIIHDQFKLDKETICYSLIIELTIPIDFVLLQSDITIELLDVEKNAAVVSITPPDETSKNLLLATYRCQASTTRMEIKIRSLEGQCGNFKAYICPKIHPKTCQVRNYVIKPLSLHQRVHQFNTSMPMNVLKLIGNFSIAEAHHWLNLLVSEIPDRPPLQDSVTYNFSSIFIGTQMQVTYSRGLAIFSSDNISTIAIIRDVLNLNEQSILHVLQLLHPKLDHYAKVTKKNLKLILHELTDNADDLSYLSADTKEIIESFDELHKEMSSRGTYFDRLTAITMNLYIDRERMFGRNGKLKMDELLDIITNYDYNKLLQFFNAKT</sequence>
<evidence type="ECO:0000313" key="8">
    <source>
        <dbReference type="WBParaSite" id="BPAG_0000829301-mRNA-1"/>
    </source>
</evidence>
<dbReference type="Pfam" id="PF23360">
    <property type="entry name" value="BBS7_GAE"/>
    <property type="match status" value="1"/>
</dbReference>
<feature type="domain" description="BBS7 beta-propeller" evidence="5">
    <location>
        <begin position="21"/>
        <end position="341"/>
    </location>
</feature>
<evidence type="ECO:0000313" key="7">
    <source>
        <dbReference type="Proteomes" id="UP000278627"/>
    </source>
</evidence>
<dbReference type="EMBL" id="UZAD01013132">
    <property type="protein sequence ID" value="VDN89441.1"/>
    <property type="molecule type" value="Genomic_DNA"/>
</dbReference>
<reference evidence="6 7" key="2">
    <citation type="submission" date="2018-11" db="EMBL/GenBank/DDBJ databases">
        <authorList>
            <consortium name="Pathogen Informatics"/>
        </authorList>
    </citation>
    <scope>NUCLEOTIDE SEQUENCE [LARGE SCALE GENOMIC DNA]</scope>
</reference>
<dbReference type="InterPro" id="IPR056335">
    <property type="entry name" value="BBS7_hairpin"/>
</dbReference>
<keyword evidence="7" id="KW-1185">Reference proteome</keyword>
<keyword evidence="1" id="KW-0175">Coiled coil</keyword>
<dbReference type="SUPFAM" id="SSF50978">
    <property type="entry name" value="WD40 repeat-like"/>
    <property type="match status" value="1"/>
</dbReference>
<dbReference type="InterPro" id="IPR056334">
    <property type="entry name" value="BBS7_GAE_dom"/>
</dbReference>
<dbReference type="Pfam" id="PF23743">
    <property type="entry name" value="Beta-prop_BBS7"/>
    <property type="match status" value="1"/>
</dbReference>
<dbReference type="InterPro" id="IPR056332">
    <property type="entry name" value="Beta-prop_BBS7"/>
</dbReference>
<dbReference type="GO" id="GO:0016020">
    <property type="term" value="C:membrane"/>
    <property type="evidence" value="ECO:0007669"/>
    <property type="project" value="TreeGrafter"/>
</dbReference>
<dbReference type="PANTHER" id="PTHR16074:SF4">
    <property type="entry name" value="BARDET-BIEDL SYNDROME 7 PROTEIN"/>
    <property type="match status" value="1"/>
</dbReference>
<dbReference type="STRING" id="6280.A0A0N4TJ37"/>
<accession>A0A0N4TJ37</accession>
<feature type="coiled-coil region" evidence="1">
    <location>
        <begin position="354"/>
        <end position="388"/>
    </location>
</feature>
<dbReference type="Proteomes" id="UP000278627">
    <property type="component" value="Unassembled WGS sequence"/>
</dbReference>
<feature type="domain" description="BBS7 platform" evidence="4">
    <location>
        <begin position="513"/>
        <end position="600"/>
    </location>
</feature>
<reference evidence="8" key="1">
    <citation type="submission" date="2017-02" db="UniProtKB">
        <authorList>
            <consortium name="WormBaseParasite"/>
        </authorList>
    </citation>
    <scope>IDENTIFICATION</scope>
</reference>
<dbReference type="GO" id="GO:0043005">
    <property type="term" value="C:neuron projection"/>
    <property type="evidence" value="ECO:0007669"/>
    <property type="project" value="TreeGrafter"/>
</dbReference>
<evidence type="ECO:0000259" key="2">
    <source>
        <dbReference type="Pfam" id="PF23349"/>
    </source>
</evidence>
<dbReference type="GO" id="GO:0036064">
    <property type="term" value="C:ciliary basal body"/>
    <property type="evidence" value="ECO:0007669"/>
    <property type="project" value="TreeGrafter"/>
</dbReference>
<feature type="domain" description="BBS7 GAE" evidence="3">
    <location>
        <begin position="397"/>
        <end position="505"/>
    </location>
</feature>
<dbReference type="GO" id="GO:0005930">
    <property type="term" value="C:axoneme"/>
    <property type="evidence" value="ECO:0007669"/>
    <property type="project" value="TreeGrafter"/>
</dbReference>
<protein>
    <submittedName>
        <fullName evidence="8">Bardet-Biedl syndrome 7 protein homolog</fullName>
    </submittedName>
</protein>
<evidence type="ECO:0000313" key="6">
    <source>
        <dbReference type="EMBL" id="VDN89441.1"/>
    </source>
</evidence>
<dbReference type="GO" id="GO:0060271">
    <property type="term" value="P:cilium assembly"/>
    <property type="evidence" value="ECO:0007669"/>
    <property type="project" value="TreeGrafter"/>
</dbReference>
<feature type="domain" description="BBS7 helical hairpin" evidence="2">
    <location>
        <begin position="603"/>
        <end position="715"/>
    </location>
</feature>
<name>A0A0N4TJ37_BRUPA</name>